<dbReference type="AlphaFoldDB" id="A0A369JT61"/>
<gene>
    <name evidence="1" type="ORF">Hypma_008888</name>
</gene>
<protein>
    <submittedName>
        <fullName evidence="1">Uncharacterized protein</fullName>
    </submittedName>
</protein>
<reference evidence="1" key="1">
    <citation type="submission" date="2018-04" db="EMBL/GenBank/DDBJ databases">
        <title>Whole genome sequencing of Hypsizygus marmoreus.</title>
        <authorList>
            <person name="Choi I.-G."/>
            <person name="Min B."/>
            <person name="Kim J.-G."/>
            <person name="Kim S."/>
            <person name="Oh Y.-L."/>
            <person name="Kong W.-S."/>
            <person name="Park H."/>
            <person name="Jeong J."/>
            <person name="Song E.-S."/>
        </authorList>
    </citation>
    <scope>NUCLEOTIDE SEQUENCE [LARGE SCALE GENOMIC DNA]</scope>
    <source>
        <strain evidence="1">51987-8</strain>
    </source>
</reference>
<keyword evidence="2" id="KW-1185">Reference proteome</keyword>
<sequence>MVTHIRDRSFSRGLIINPSARLISTNLKIDQDQVISFNDLPGMVQLVNVTLGKEVYDVSVLPPNWNTLESNFRKHSPLRTN</sequence>
<accession>A0A369JT61</accession>
<organism evidence="1 2">
    <name type="scientific">Hypsizygus marmoreus</name>
    <name type="common">White beech mushroom</name>
    <name type="synonym">Agaricus marmoreus</name>
    <dbReference type="NCBI Taxonomy" id="39966"/>
    <lineage>
        <taxon>Eukaryota</taxon>
        <taxon>Fungi</taxon>
        <taxon>Dikarya</taxon>
        <taxon>Basidiomycota</taxon>
        <taxon>Agaricomycotina</taxon>
        <taxon>Agaricomycetes</taxon>
        <taxon>Agaricomycetidae</taxon>
        <taxon>Agaricales</taxon>
        <taxon>Tricholomatineae</taxon>
        <taxon>Lyophyllaceae</taxon>
        <taxon>Hypsizygus</taxon>
    </lineage>
</organism>
<dbReference type="InParanoid" id="A0A369JT61"/>
<dbReference type="EMBL" id="LUEZ02000046">
    <property type="protein sequence ID" value="RDB23555.1"/>
    <property type="molecule type" value="Genomic_DNA"/>
</dbReference>
<evidence type="ECO:0000313" key="2">
    <source>
        <dbReference type="Proteomes" id="UP000076154"/>
    </source>
</evidence>
<proteinExistence type="predicted"/>
<name>A0A369JT61_HYPMA</name>
<comment type="caution">
    <text evidence="1">The sequence shown here is derived from an EMBL/GenBank/DDBJ whole genome shotgun (WGS) entry which is preliminary data.</text>
</comment>
<dbReference type="Proteomes" id="UP000076154">
    <property type="component" value="Unassembled WGS sequence"/>
</dbReference>
<evidence type="ECO:0000313" key="1">
    <source>
        <dbReference type="EMBL" id="RDB23555.1"/>
    </source>
</evidence>